<accession>A0A6M8B9M4</accession>
<name>A0A6M8B9M4_9CYAN</name>
<keyword evidence="3" id="KW-1185">Reference proteome</keyword>
<proteinExistence type="predicted"/>
<dbReference type="Proteomes" id="UP000505210">
    <property type="component" value="Chromosome"/>
</dbReference>
<dbReference type="RefSeq" id="WP_172358180.1">
    <property type="nucleotide sequence ID" value="NZ_CP053661.1"/>
</dbReference>
<dbReference type="PANTHER" id="PTHR35458:SF8">
    <property type="entry name" value="SLR0650 PROTEIN"/>
    <property type="match status" value="1"/>
</dbReference>
<feature type="domain" description="NYN" evidence="1">
    <location>
        <begin position="23"/>
        <end position="171"/>
    </location>
</feature>
<evidence type="ECO:0000313" key="3">
    <source>
        <dbReference type="Proteomes" id="UP000505210"/>
    </source>
</evidence>
<reference evidence="2 3" key="1">
    <citation type="submission" date="2020-05" db="EMBL/GenBank/DDBJ databases">
        <title>Complete genome sequence of of a novel Thermoleptolyngbya strain isolated from hot springs of Ganzi, Sichuan China.</title>
        <authorList>
            <person name="Tang J."/>
            <person name="Daroch M."/>
            <person name="Li L."/>
            <person name="Waleron K."/>
            <person name="Waleron M."/>
            <person name="Waleron M."/>
        </authorList>
    </citation>
    <scope>NUCLEOTIDE SEQUENCE [LARGE SCALE GENOMIC DNA]</scope>
    <source>
        <strain evidence="2 3">PKUAC-SCTA183</strain>
    </source>
</reference>
<evidence type="ECO:0000259" key="1">
    <source>
        <dbReference type="Pfam" id="PF01936"/>
    </source>
</evidence>
<dbReference type="InterPro" id="IPR047140">
    <property type="entry name" value="LabA"/>
</dbReference>
<organism evidence="2 3">
    <name type="scientific">Thermoleptolyngbya sichuanensis A183</name>
    <dbReference type="NCBI Taxonomy" id="2737172"/>
    <lineage>
        <taxon>Bacteria</taxon>
        <taxon>Bacillati</taxon>
        <taxon>Cyanobacteriota</taxon>
        <taxon>Cyanophyceae</taxon>
        <taxon>Oculatellales</taxon>
        <taxon>Oculatellaceae</taxon>
        <taxon>Thermoleptolyngbya</taxon>
        <taxon>Thermoleptolyngbya sichuanensis</taxon>
    </lineage>
</organism>
<dbReference type="InterPro" id="IPR021139">
    <property type="entry name" value="NYN"/>
</dbReference>
<dbReference type="Pfam" id="PF01936">
    <property type="entry name" value="NYN"/>
    <property type="match status" value="1"/>
</dbReference>
<evidence type="ECO:0000313" key="2">
    <source>
        <dbReference type="EMBL" id="QKD84119.1"/>
    </source>
</evidence>
<sequence>MLSHHTESDAVFTPEQVLENRGRVAIFIDGSNLFYAALQLGIEIDYTKLLCRLTSGSRLLRSFFYTGVDRTNEKQQGFLLWMRRNGYRVISKDLVQLPDGSKKANLDVEIAVDMMALVGAYDTAVLVSGDGDLAYAVDAVSYRGVRVEVVSLRSMTSDSLINVADRYIDLDSIKEDIQKTPRHNYTYRPLSGIGLSDEQESE</sequence>
<gene>
    <name evidence="2" type="ORF">HPC62_19795</name>
</gene>
<protein>
    <submittedName>
        <fullName evidence="2">NYN domain-containing protein</fullName>
    </submittedName>
</protein>
<dbReference type="CDD" id="cd10911">
    <property type="entry name" value="PIN_LabA"/>
    <property type="match status" value="1"/>
</dbReference>
<dbReference type="EMBL" id="CP053661">
    <property type="protein sequence ID" value="QKD84119.1"/>
    <property type="molecule type" value="Genomic_DNA"/>
</dbReference>
<dbReference type="PANTHER" id="PTHR35458">
    <property type="entry name" value="SLR0755 PROTEIN"/>
    <property type="match status" value="1"/>
</dbReference>
<dbReference type="AlphaFoldDB" id="A0A6M8B9M4"/>
<dbReference type="GO" id="GO:0004540">
    <property type="term" value="F:RNA nuclease activity"/>
    <property type="evidence" value="ECO:0007669"/>
    <property type="project" value="InterPro"/>
</dbReference>
<dbReference type="KEGG" id="theu:HPC62_19795"/>
<dbReference type="Gene3D" id="3.40.50.1010">
    <property type="entry name" value="5'-nuclease"/>
    <property type="match status" value="1"/>
</dbReference>